<feature type="compositionally biased region" description="Low complexity" evidence="8">
    <location>
        <begin position="193"/>
        <end position="203"/>
    </location>
</feature>
<dbReference type="PROSITE" id="PS51076">
    <property type="entry name" value="MH2"/>
    <property type="match status" value="1"/>
</dbReference>
<dbReference type="Gene3D" id="2.60.200.10">
    <property type="match status" value="1"/>
</dbReference>
<dbReference type="GO" id="GO:0071144">
    <property type="term" value="C:heteromeric SMAD protein complex"/>
    <property type="evidence" value="ECO:0007669"/>
    <property type="project" value="TreeGrafter"/>
</dbReference>
<evidence type="ECO:0000256" key="7">
    <source>
        <dbReference type="RuleBase" id="RU361195"/>
    </source>
</evidence>
<feature type="compositionally biased region" description="Polar residues" evidence="8">
    <location>
        <begin position="150"/>
        <end position="161"/>
    </location>
</feature>
<dbReference type="GO" id="GO:0070411">
    <property type="term" value="F:I-SMAD binding"/>
    <property type="evidence" value="ECO:0007669"/>
    <property type="project" value="TreeGrafter"/>
</dbReference>
<evidence type="ECO:0000259" key="10">
    <source>
        <dbReference type="PROSITE" id="PS51076"/>
    </source>
</evidence>
<dbReference type="AlphaFoldDB" id="A0AAW1U388"/>
<dbReference type="EMBL" id="JARQZJ010000039">
    <property type="protein sequence ID" value="KAK9876940.1"/>
    <property type="molecule type" value="Genomic_DNA"/>
</dbReference>
<name>A0AAW1U388_9CUCU</name>
<comment type="similarity">
    <text evidence="1 7">Belongs to the dwarfin/SMAD family.</text>
</comment>
<dbReference type="GO" id="GO:0030154">
    <property type="term" value="P:cell differentiation"/>
    <property type="evidence" value="ECO:0007669"/>
    <property type="project" value="TreeGrafter"/>
</dbReference>
<dbReference type="GO" id="GO:0030509">
    <property type="term" value="P:BMP signaling pathway"/>
    <property type="evidence" value="ECO:0007669"/>
    <property type="project" value="TreeGrafter"/>
</dbReference>
<proteinExistence type="inferred from homology"/>
<evidence type="ECO:0000256" key="4">
    <source>
        <dbReference type="ARBA" id="ARBA00023015"/>
    </source>
</evidence>
<dbReference type="PANTHER" id="PTHR13703">
    <property type="entry name" value="SMAD"/>
    <property type="match status" value="1"/>
</dbReference>
<reference evidence="11 12" key="1">
    <citation type="submission" date="2023-03" db="EMBL/GenBank/DDBJ databases">
        <title>Genome insight into feeding habits of ladybird beetles.</title>
        <authorList>
            <person name="Li H.-S."/>
            <person name="Huang Y.-H."/>
            <person name="Pang H."/>
        </authorList>
    </citation>
    <scope>NUCLEOTIDE SEQUENCE [LARGE SCALE GENOMIC DNA]</scope>
    <source>
        <strain evidence="11">SYSU_2023b</strain>
        <tissue evidence="11">Whole body</tissue>
    </source>
</reference>
<evidence type="ECO:0000256" key="5">
    <source>
        <dbReference type="ARBA" id="ARBA00023163"/>
    </source>
</evidence>
<feature type="region of interest" description="Disordered" evidence="8">
    <location>
        <begin position="150"/>
        <end position="206"/>
    </location>
</feature>
<dbReference type="GO" id="GO:0046872">
    <property type="term" value="F:metal ion binding"/>
    <property type="evidence" value="ECO:0007669"/>
    <property type="project" value="UniProtKB-KW"/>
</dbReference>
<dbReference type="InterPro" id="IPR036578">
    <property type="entry name" value="SMAD_MH1_sf"/>
</dbReference>
<dbReference type="GO" id="GO:0009653">
    <property type="term" value="P:anatomical structure morphogenesis"/>
    <property type="evidence" value="ECO:0007669"/>
    <property type="project" value="TreeGrafter"/>
</dbReference>
<dbReference type="InterPro" id="IPR008984">
    <property type="entry name" value="SMAD_FHA_dom_sf"/>
</dbReference>
<feature type="domain" description="MH2" evidence="10">
    <location>
        <begin position="259"/>
        <end position="453"/>
    </location>
</feature>
<keyword evidence="4 7" id="KW-0805">Transcription regulation</keyword>
<dbReference type="SUPFAM" id="SSF49879">
    <property type="entry name" value="SMAD/FHA domain"/>
    <property type="match status" value="1"/>
</dbReference>
<dbReference type="SMART" id="SM00523">
    <property type="entry name" value="DWA"/>
    <property type="match status" value="1"/>
</dbReference>
<evidence type="ECO:0000256" key="3">
    <source>
        <dbReference type="ARBA" id="ARBA00022833"/>
    </source>
</evidence>
<keyword evidence="12" id="KW-1185">Reference proteome</keyword>
<evidence type="ECO:0000256" key="6">
    <source>
        <dbReference type="ARBA" id="ARBA00023242"/>
    </source>
</evidence>
<sequence length="453" mass="51157">MDTNTGESSRNPLKSSFNTLISPALKKLFGWVKSDDEAKWAKQATGILYKKLKKKKGAIEELDRVLSCPGTPSKCITIPNTNGRRISVYNRKGLPHVIYCRIWRWPDLQSYHELKSIESCKYPFSFRNNDVCINPYHYDRVTRNVLSPVSSSKVDNTSAHSQHLVPQPVEPNISCNASKAQDGVNGRTSPTAIPSHESSSGSIKSKHPQYKYENLGKKALPTPENLSNTSINSDQVHQIVTKVETLSQPYTPDPEQPTYASISYYELYNRIGEIFHVHSNSVIVDGFTEPNTESNRFCLGMLNNVSRNSTVEKTRKHIGKGVQLYFVNEEVYVECLSDRALFLQSGIYNYQKNYHPSTVCKITRGCPIRVFSSVDFAEVLSECLNHGFEAVYNLTNMCTIRISFVKGWGANYLRPDITNTPCWIEILLHKPLKWLDEVLMKMGGPNTTTNSLS</sequence>
<dbReference type="GO" id="GO:0050793">
    <property type="term" value="P:regulation of developmental process"/>
    <property type="evidence" value="ECO:0007669"/>
    <property type="project" value="UniProtKB-ARBA"/>
</dbReference>
<comment type="caution">
    <text evidence="11">The sequence shown here is derived from an EMBL/GenBank/DDBJ whole genome shotgun (WGS) entry which is preliminary data.</text>
</comment>
<accession>A0AAW1U388</accession>
<evidence type="ECO:0000256" key="8">
    <source>
        <dbReference type="SAM" id="MobiDB-lite"/>
    </source>
</evidence>
<dbReference type="GO" id="GO:0005737">
    <property type="term" value="C:cytoplasm"/>
    <property type="evidence" value="ECO:0007669"/>
    <property type="project" value="UniProtKB-SubCell"/>
</dbReference>
<dbReference type="Pfam" id="PF03165">
    <property type="entry name" value="MH1"/>
    <property type="match status" value="1"/>
</dbReference>
<dbReference type="Proteomes" id="UP001431783">
    <property type="component" value="Unassembled WGS sequence"/>
</dbReference>
<dbReference type="Pfam" id="PF03166">
    <property type="entry name" value="MH2"/>
    <property type="match status" value="1"/>
</dbReference>
<dbReference type="GO" id="GO:0060395">
    <property type="term" value="P:SMAD protein signal transduction"/>
    <property type="evidence" value="ECO:0007669"/>
    <property type="project" value="TreeGrafter"/>
</dbReference>
<dbReference type="GO" id="GO:0000981">
    <property type="term" value="F:DNA-binding transcription factor activity, RNA polymerase II-specific"/>
    <property type="evidence" value="ECO:0007669"/>
    <property type="project" value="TreeGrafter"/>
</dbReference>
<dbReference type="GO" id="GO:0009791">
    <property type="term" value="P:post-embryonic development"/>
    <property type="evidence" value="ECO:0007669"/>
    <property type="project" value="UniProtKB-ARBA"/>
</dbReference>
<evidence type="ECO:0000313" key="12">
    <source>
        <dbReference type="Proteomes" id="UP001431783"/>
    </source>
</evidence>
<dbReference type="SMART" id="SM00524">
    <property type="entry name" value="DWB"/>
    <property type="match status" value="1"/>
</dbReference>
<keyword evidence="3" id="KW-0862">Zinc</keyword>
<evidence type="ECO:0000256" key="2">
    <source>
        <dbReference type="ARBA" id="ARBA00022723"/>
    </source>
</evidence>
<evidence type="ECO:0000256" key="1">
    <source>
        <dbReference type="ARBA" id="ARBA00005545"/>
    </source>
</evidence>
<protein>
    <recommendedName>
        <fullName evidence="7">Mothers against decapentaplegic homolog</fullName>
        <shortName evidence="7">MAD homolog</shortName>
        <shortName evidence="7">Mothers against DPP homolog</shortName>
    </recommendedName>
    <alternativeName>
        <fullName evidence="7">SMAD family member</fullName>
    </alternativeName>
</protein>
<keyword evidence="7" id="KW-0963">Cytoplasm</keyword>
<dbReference type="Gene3D" id="3.90.520.10">
    <property type="entry name" value="SMAD MH1 domain"/>
    <property type="match status" value="1"/>
</dbReference>
<evidence type="ECO:0000313" key="11">
    <source>
        <dbReference type="EMBL" id="KAK9876940.1"/>
    </source>
</evidence>
<dbReference type="PROSITE" id="PS51075">
    <property type="entry name" value="MH1"/>
    <property type="match status" value="1"/>
</dbReference>
<keyword evidence="5 7" id="KW-0804">Transcription</keyword>
<organism evidence="11 12">
    <name type="scientific">Henosepilachna vigintioctopunctata</name>
    <dbReference type="NCBI Taxonomy" id="420089"/>
    <lineage>
        <taxon>Eukaryota</taxon>
        <taxon>Metazoa</taxon>
        <taxon>Ecdysozoa</taxon>
        <taxon>Arthropoda</taxon>
        <taxon>Hexapoda</taxon>
        <taxon>Insecta</taxon>
        <taxon>Pterygota</taxon>
        <taxon>Neoptera</taxon>
        <taxon>Endopterygota</taxon>
        <taxon>Coleoptera</taxon>
        <taxon>Polyphaga</taxon>
        <taxon>Cucujiformia</taxon>
        <taxon>Coccinelloidea</taxon>
        <taxon>Coccinellidae</taxon>
        <taxon>Epilachninae</taxon>
        <taxon>Epilachnini</taxon>
        <taxon>Henosepilachna</taxon>
    </lineage>
</organism>
<dbReference type="InterPro" id="IPR013790">
    <property type="entry name" value="Dwarfin"/>
</dbReference>
<gene>
    <name evidence="11" type="ORF">WA026_015974</name>
</gene>
<dbReference type="PANTHER" id="PTHR13703:SF61">
    <property type="entry name" value="PROTEIN MOTHERS AGAINST DPP"/>
    <property type="match status" value="1"/>
</dbReference>
<evidence type="ECO:0000259" key="9">
    <source>
        <dbReference type="PROSITE" id="PS51075"/>
    </source>
</evidence>
<keyword evidence="2" id="KW-0479">Metal-binding</keyword>
<dbReference type="InterPro" id="IPR013019">
    <property type="entry name" value="MAD_homology_MH1"/>
</dbReference>
<dbReference type="SUPFAM" id="SSF56366">
    <property type="entry name" value="SMAD MH1 domain"/>
    <property type="match status" value="1"/>
</dbReference>
<dbReference type="InterPro" id="IPR001132">
    <property type="entry name" value="SMAD_dom_Dwarfin-type"/>
</dbReference>
<dbReference type="GO" id="GO:0051239">
    <property type="term" value="P:regulation of multicellular organismal process"/>
    <property type="evidence" value="ECO:0007669"/>
    <property type="project" value="UniProtKB-ARBA"/>
</dbReference>
<comment type="subcellular location">
    <subcellularLocation>
        <location evidence="7">Cytoplasm</location>
    </subcellularLocation>
    <subcellularLocation>
        <location evidence="7">Nucleus</location>
    </subcellularLocation>
</comment>
<keyword evidence="6 7" id="KW-0539">Nucleus</keyword>
<feature type="domain" description="MH1" evidence="9">
    <location>
        <begin position="23"/>
        <end position="147"/>
    </location>
</feature>
<dbReference type="InterPro" id="IPR017855">
    <property type="entry name" value="SMAD-like_dom_sf"/>
</dbReference>
<dbReference type="InterPro" id="IPR003619">
    <property type="entry name" value="MAD_homology1_Dwarfin-type"/>
</dbReference>
<dbReference type="GO" id="GO:0000978">
    <property type="term" value="F:RNA polymerase II cis-regulatory region sequence-specific DNA binding"/>
    <property type="evidence" value="ECO:0007669"/>
    <property type="project" value="TreeGrafter"/>
</dbReference>